<accession>K1QC99</accession>
<organism evidence="1">
    <name type="scientific">Magallana gigas</name>
    <name type="common">Pacific oyster</name>
    <name type="synonym">Crassostrea gigas</name>
    <dbReference type="NCBI Taxonomy" id="29159"/>
    <lineage>
        <taxon>Eukaryota</taxon>
        <taxon>Metazoa</taxon>
        <taxon>Spiralia</taxon>
        <taxon>Lophotrochozoa</taxon>
        <taxon>Mollusca</taxon>
        <taxon>Bivalvia</taxon>
        <taxon>Autobranchia</taxon>
        <taxon>Pteriomorphia</taxon>
        <taxon>Ostreida</taxon>
        <taxon>Ostreoidea</taxon>
        <taxon>Ostreidae</taxon>
        <taxon>Magallana</taxon>
    </lineage>
</organism>
<proteinExistence type="predicted"/>
<name>K1QC99_MAGGI</name>
<dbReference type="AlphaFoldDB" id="K1QC99"/>
<dbReference type="HOGENOM" id="CLU_3052362_0_0_1"/>
<protein>
    <submittedName>
        <fullName evidence="1">Uncharacterized protein</fullName>
    </submittedName>
</protein>
<dbReference type="EMBL" id="JH817233">
    <property type="protein sequence ID" value="EKC28804.1"/>
    <property type="molecule type" value="Genomic_DNA"/>
</dbReference>
<sequence>MDILDCTVQQNVSIHIMDGNAGLYATVALKTAIMPRAVNDHQKGTPMLCRVQME</sequence>
<reference evidence="1" key="1">
    <citation type="journal article" date="2012" name="Nature">
        <title>The oyster genome reveals stress adaptation and complexity of shell formation.</title>
        <authorList>
            <person name="Zhang G."/>
            <person name="Fang X."/>
            <person name="Guo X."/>
            <person name="Li L."/>
            <person name="Luo R."/>
            <person name="Xu F."/>
            <person name="Yang P."/>
            <person name="Zhang L."/>
            <person name="Wang X."/>
            <person name="Qi H."/>
            <person name="Xiong Z."/>
            <person name="Que H."/>
            <person name="Xie Y."/>
            <person name="Holland P.W."/>
            <person name="Paps J."/>
            <person name="Zhu Y."/>
            <person name="Wu F."/>
            <person name="Chen Y."/>
            <person name="Wang J."/>
            <person name="Peng C."/>
            <person name="Meng J."/>
            <person name="Yang L."/>
            <person name="Liu J."/>
            <person name="Wen B."/>
            <person name="Zhang N."/>
            <person name="Huang Z."/>
            <person name="Zhu Q."/>
            <person name="Feng Y."/>
            <person name="Mount A."/>
            <person name="Hedgecock D."/>
            <person name="Xu Z."/>
            <person name="Liu Y."/>
            <person name="Domazet-Loso T."/>
            <person name="Du Y."/>
            <person name="Sun X."/>
            <person name="Zhang S."/>
            <person name="Liu B."/>
            <person name="Cheng P."/>
            <person name="Jiang X."/>
            <person name="Li J."/>
            <person name="Fan D."/>
            <person name="Wang W."/>
            <person name="Fu W."/>
            <person name="Wang T."/>
            <person name="Wang B."/>
            <person name="Zhang J."/>
            <person name="Peng Z."/>
            <person name="Li Y."/>
            <person name="Li N."/>
            <person name="Wang J."/>
            <person name="Chen M."/>
            <person name="He Y."/>
            <person name="Tan F."/>
            <person name="Song X."/>
            <person name="Zheng Q."/>
            <person name="Huang R."/>
            <person name="Yang H."/>
            <person name="Du X."/>
            <person name="Chen L."/>
            <person name="Yang M."/>
            <person name="Gaffney P.M."/>
            <person name="Wang S."/>
            <person name="Luo L."/>
            <person name="She Z."/>
            <person name="Ming Y."/>
            <person name="Huang W."/>
            <person name="Zhang S."/>
            <person name="Huang B."/>
            <person name="Zhang Y."/>
            <person name="Qu T."/>
            <person name="Ni P."/>
            <person name="Miao G."/>
            <person name="Wang J."/>
            <person name="Wang Q."/>
            <person name="Steinberg C.E."/>
            <person name="Wang H."/>
            <person name="Li N."/>
            <person name="Qian L."/>
            <person name="Zhang G."/>
            <person name="Li Y."/>
            <person name="Yang H."/>
            <person name="Liu X."/>
            <person name="Wang J."/>
            <person name="Yin Y."/>
            <person name="Wang J."/>
        </authorList>
    </citation>
    <scope>NUCLEOTIDE SEQUENCE [LARGE SCALE GENOMIC DNA]</scope>
    <source>
        <strain evidence="1">05x7-T-G4-1.051#20</strain>
    </source>
</reference>
<gene>
    <name evidence="1" type="ORF">CGI_10013116</name>
</gene>
<evidence type="ECO:0000313" key="1">
    <source>
        <dbReference type="EMBL" id="EKC28804.1"/>
    </source>
</evidence>
<dbReference type="InParanoid" id="K1QC99"/>